<evidence type="ECO:0000256" key="4">
    <source>
        <dbReference type="SAM" id="SignalP"/>
    </source>
</evidence>
<feature type="compositionally biased region" description="Basic and acidic residues" evidence="2">
    <location>
        <begin position="949"/>
        <end position="960"/>
    </location>
</feature>
<protein>
    <recommendedName>
        <fullName evidence="5">Protein kinase domain-containing protein</fullName>
    </recommendedName>
</protein>
<feature type="compositionally biased region" description="Polar residues" evidence="2">
    <location>
        <begin position="610"/>
        <end position="638"/>
    </location>
</feature>
<evidence type="ECO:0000313" key="6">
    <source>
        <dbReference type="EMBL" id="KAI9559026.1"/>
    </source>
</evidence>
<feature type="transmembrane region" description="Helical" evidence="3">
    <location>
        <begin position="49"/>
        <end position="72"/>
    </location>
</feature>
<feature type="signal peptide" evidence="4">
    <location>
        <begin position="1"/>
        <end position="29"/>
    </location>
</feature>
<evidence type="ECO:0000256" key="3">
    <source>
        <dbReference type="SAM" id="Phobius"/>
    </source>
</evidence>
<feature type="domain" description="Protein kinase" evidence="5">
    <location>
        <begin position="152"/>
        <end position="427"/>
    </location>
</feature>
<keyword evidence="4" id="KW-0732">Signal</keyword>
<feature type="region of interest" description="Disordered" evidence="2">
    <location>
        <begin position="482"/>
        <end position="501"/>
    </location>
</feature>
<dbReference type="GO" id="GO:0004672">
    <property type="term" value="F:protein kinase activity"/>
    <property type="evidence" value="ECO:0007669"/>
    <property type="project" value="InterPro"/>
</dbReference>
<sequence length="1408" mass="156484">MEMGMLSNFLPSTCLLYTAWICVFCHVHARPSDTFSSDTQNEDGIRSGFGVWVAAAAGFVVVSVSLALCVCCRKPKGFAEFRSSTQLAEISSGQPAEVTLFPPPSLSLNREDLEVSFEPLPRPHHQAANTYRPKEVTEWIENGQGLFPRCNIQYLREVGRGWFGQVVEAEVKDLVANQLTSRCVVKILRPEASASQHSMFLKEVQLLLKLDHPHVMKLYGCCLETSPFLVLLQHCANGDLKQFLAAYSPSKGTQGVPPLPENVLLRMACEAAEGLSQWHQTGFSHPDVAARSYMVTGDMSVVIGDYGTHTVTYREEYLDTGHQLLPIRWCAPEYFDTPGEIDQTLAGNVWSFGVVLWEILSIGSRPYAALTDEQVLQQVIQEKRTILNPPSFNYQQSQALYQLMLHCWEVDAPLRPRMEVVASHLAAACAGVNRDVELDLERAFDSRWNAAKPSKSSLSELDDESPSASLNNLHGSLDNLAGHSKEILSPGTDKESESGYSAKVSAALRSLDEALAAAEATDEEEDDDDDILPGPSFQFGDLQTDQAEAGQETDQSSDSNGSLFSSRSWQEKVVRGELTAMVREKSRSVQDLMVLTAVEPMSDIEFLSFNQPSKPDQQENVSQPIAPQISVTSPSFTVRSPMMESDVPLLESNDSNNGKDSLDTGTYMTRNRNRLTSTPREDTDFEAMESSFRDHTKPSEYAPFSPESLDATDFTSKDQGSARRPPKNMNSSTSVILGPSDELGLHVFQGVTSRTQNENEDPFDESEGAAAVPINAFAVEDEEPTPTEPARLAVNLEAWKNFLEQSYPQHPSEAEHHNVDVSDTPLQLKDSGIARPSFSTSVDVLGSTLGNEDSVNREWMDDLSLVARMWNEELAAALALDSSAVQLPHQLNASLTDTDPNLEDGVANISSLSNDLSYISPSKREDTYFSYDKIDDDIREQEERAVRRKDLSTIREERESVSSSEMGATPNNNEDTGRGLLSQLQLKNRMQRHLDISGSSDSDGSDDCRDDDEEVLIVDLENKRAVMMEGQSPKLKAAIASQNYEEIFAVRPTNAHSIMENGKSPLYSRKDPPNGAILDGIEKDNDNDIDDEDEGGAQGEEEEEGDDGEIVNDFEDDDEDDDEEGDEGIAVSNFRWQACYPAKLNQSFSMEVIEEESENEDQEDDEEEAFVPSIWRADATPTRPAIKTPEKSLGNSPYENIDKKNVSFSQKKKKDIYQYPAEVEEFAPPTRRQWGAPTPVIQQPESAYADFADWDFGNTDEDRESMNDNSKDLDELKTSSVIPRPPNPLTSNILYRLSGIENESDEDEDDKEQNPILPEFDARPNESLLLGDWQSPFNTSEFQPNQFFPNWDNPVSLIHSEEPVDVVASNGHDHGTEEPKVVGTLRHTLDSGRLRLDLTQPRFEDSEA</sequence>
<dbReference type="SUPFAM" id="SSF56112">
    <property type="entry name" value="Protein kinase-like (PK-like)"/>
    <property type="match status" value="1"/>
</dbReference>
<feature type="region of interest" description="Disordered" evidence="2">
    <location>
        <begin position="516"/>
        <end position="566"/>
    </location>
</feature>
<dbReference type="PANTHER" id="PTHR24417">
    <property type="entry name" value="SERINE/THREONINE-PROTEIN KINASE LMTK1"/>
    <property type="match status" value="1"/>
</dbReference>
<feature type="binding site" evidence="1">
    <location>
        <position position="186"/>
    </location>
    <ligand>
        <name>ATP</name>
        <dbReference type="ChEBI" id="CHEBI:30616"/>
    </ligand>
</feature>
<name>A0AAD5KRQ0_9CRUS</name>
<evidence type="ECO:0000313" key="7">
    <source>
        <dbReference type="Proteomes" id="UP000820818"/>
    </source>
</evidence>
<keyword evidence="1" id="KW-0547">Nucleotide-binding</keyword>
<feature type="region of interest" description="Disordered" evidence="2">
    <location>
        <begin position="1153"/>
        <end position="1205"/>
    </location>
</feature>
<feature type="chain" id="PRO_5041903909" description="Protein kinase domain-containing protein" evidence="4">
    <location>
        <begin position="30"/>
        <end position="1408"/>
    </location>
</feature>
<accession>A0AAD5KRQ0</accession>
<feature type="compositionally biased region" description="Polar residues" evidence="2">
    <location>
        <begin position="541"/>
        <end position="566"/>
    </location>
</feature>
<feature type="region of interest" description="Disordered" evidence="2">
    <location>
        <begin position="949"/>
        <end position="978"/>
    </location>
</feature>
<keyword evidence="3" id="KW-1133">Transmembrane helix</keyword>
<feature type="compositionally biased region" description="Polar residues" evidence="2">
    <location>
        <begin position="652"/>
        <end position="678"/>
    </location>
</feature>
<dbReference type="PROSITE" id="PS00107">
    <property type="entry name" value="PROTEIN_KINASE_ATP"/>
    <property type="match status" value="1"/>
</dbReference>
<keyword evidence="1" id="KW-0067">ATP-binding</keyword>
<dbReference type="Pfam" id="PF07714">
    <property type="entry name" value="PK_Tyr_Ser-Thr"/>
    <property type="match status" value="1"/>
</dbReference>
<dbReference type="GO" id="GO:0005524">
    <property type="term" value="F:ATP binding"/>
    <property type="evidence" value="ECO:0007669"/>
    <property type="project" value="UniProtKB-UniRule"/>
</dbReference>
<feature type="compositionally biased region" description="Basic and acidic residues" evidence="2">
    <location>
        <begin position="1264"/>
        <end position="1277"/>
    </location>
</feature>
<feature type="compositionally biased region" description="Acidic residues" evidence="2">
    <location>
        <begin position="1302"/>
        <end position="1311"/>
    </location>
</feature>
<evidence type="ECO:0000259" key="5">
    <source>
        <dbReference type="PROSITE" id="PS50011"/>
    </source>
</evidence>
<feature type="region of interest" description="Disordered" evidence="2">
    <location>
        <begin position="1061"/>
        <end position="1132"/>
    </location>
</feature>
<dbReference type="PROSITE" id="PS50011">
    <property type="entry name" value="PROTEIN_KINASE_DOM"/>
    <property type="match status" value="1"/>
</dbReference>
<keyword evidence="3" id="KW-0812">Transmembrane</keyword>
<organism evidence="6 7">
    <name type="scientific">Daphnia sinensis</name>
    <dbReference type="NCBI Taxonomy" id="1820382"/>
    <lineage>
        <taxon>Eukaryota</taxon>
        <taxon>Metazoa</taxon>
        <taxon>Ecdysozoa</taxon>
        <taxon>Arthropoda</taxon>
        <taxon>Crustacea</taxon>
        <taxon>Branchiopoda</taxon>
        <taxon>Diplostraca</taxon>
        <taxon>Cladocera</taxon>
        <taxon>Anomopoda</taxon>
        <taxon>Daphniidae</taxon>
        <taxon>Daphnia</taxon>
        <taxon>Daphnia similis group</taxon>
    </lineage>
</organism>
<keyword evidence="3" id="KW-0472">Membrane</keyword>
<proteinExistence type="predicted"/>
<gene>
    <name evidence="6" type="ORF">GHT06_015815</name>
</gene>
<dbReference type="EMBL" id="WJBH02000005">
    <property type="protein sequence ID" value="KAI9559026.1"/>
    <property type="molecule type" value="Genomic_DNA"/>
</dbReference>
<evidence type="ECO:0000256" key="2">
    <source>
        <dbReference type="SAM" id="MobiDB-lite"/>
    </source>
</evidence>
<feature type="region of interest" description="Disordered" evidence="2">
    <location>
        <begin position="453"/>
        <end position="476"/>
    </location>
</feature>
<keyword evidence="7" id="KW-1185">Reference proteome</keyword>
<dbReference type="FunFam" id="1.10.510.10:FF:001179">
    <property type="entry name" value="Serine/threonine-protein kinase LMTK1"/>
    <property type="match status" value="1"/>
</dbReference>
<evidence type="ECO:0000256" key="1">
    <source>
        <dbReference type="PROSITE-ProRule" id="PRU10141"/>
    </source>
</evidence>
<dbReference type="InterPro" id="IPR011009">
    <property type="entry name" value="Kinase-like_dom_sf"/>
</dbReference>
<feature type="compositionally biased region" description="Acidic residues" evidence="2">
    <location>
        <begin position="1153"/>
        <end position="1169"/>
    </location>
</feature>
<comment type="caution">
    <text evidence="6">The sequence shown here is derived from an EMBL/GenBank/DDBJ whole genome shotgun (WGS) entry which is preliminary data.</text>
</comment>
<dbReference type="InterPro" id="IPR001245">
    <property type="entry name" value="Ser-Thr/Tyr_kinase_cat_dom"/>
</dbReference>
<dbReference type="PANTHER" id="PTHR24417:SF7">
    <property type="entry name" value="CHROMATIN MODIFICATION-RELATED PROTEIN EAF1"/>
    <property type="match status" value="1"/>
</dbReference>
<dbReference type="Gene3D" id="3.30.200.20">
    <property type="entry name" value="Phosphorylase Kinase, domain 1"/>
    <property type="match status" value="1"/>
</dbReference>
<reference evidence="6 7" key="1">
    <citation type="submission" date="2022-05" db="EMBL/GenBank/DDBJ databases">
        <title>A multi-omics perspective on studying reproductive biology in Daphnia sinensis.</title>
        <authorList>
            <person name="Jia J."/>
        </authorList>
    </citation>
    <scope>NUCLEOTIDE SEQUENCE [LARGE SCALE GENOMIC DNA]</scope>
    <source>
        <strain evidence="6 7">WSL</strain>
    </source>
</reference>
<feature type="compositionally biased region" description="Acidic residues" evidence="2">
    <location>
        <begin position="520"/>
        <end position="531"/>
    </location>
</feature>
<feature type="compositionally biased region" description="Acidic residues" evidence="2">
    <location>
        <begin position="1087"/>
        <end position="1127"/>
    </location>
</feature>
<feature type="region of interest" description="Disordered" evidence="2">
    <location>
        <begin position="1255"/>
        <end position="1319"/>
    </location>
</feature>
<dbReference type="PRINTS" id="PR00109">
    <property type="entry name" value="TYRKINASE"/>
</dbReference>
<dbReference type="InterPro" id="IPR017441">
    <property type="entry name" value="Protein_kinase_ATP_BS"/>
</dbReference>
<dbReference type="Proteomes" id="UP000820818">
    <property type="component" value="Linkage Group LG5"/>
</dbReference>
<dbReference type="Gene3D" id="1.10.510.10">
    <property type="entry name" value="Transferase(Phosphotransferase) domain 1"/>
    <property type="match status" value="1"/>
</dbReference>
<dbReference type="InterPro" id="IPR000719">
    <property type="entry name" value="Prot_kinase_dom"/>
</dbReference>
<feature type="region of interest" description="Disordered" evidence="2">
    <location>
        <begin position="610"/>
        <end position="737"/>
    </location>
</feature>